<evidence type="ECO:0000313" key="2">
    <source>
        <dbReference type="EMBL" id="TDQ00950.1"/>
    </source>
</evidence>
<organism evidence="2 3">
    <name type="scientific">Labedaea rhizosphaerae</name>
    <dbReference type="NCBI Taxonomy" id="598644"/>
    <lineage>
        <taxon>Bacteria</taxon>
        <taxon>Bacillati</taxon>
        <taxon>Actinomycetota</taxon>
        <taxon>Actinomycetes</taxon>
        <taxon>Pseudonocardiales</taxon>
        <taxon>Pseudonocardiaceae</taxon>
        <taxon>Labedaea</taxon>
    </lineage>
</organism>
<dbReference type="RefSeq" id="WP_133849596.1">
    <property type="nucleotide sequence ID" value="NZ_SNXZ01000002.1"/>
</dbReference>
<name>A0A4R6SHD5_LABRH</name>
<dbReference type="SMART" id="SM00347">
    <property type="entry name" value="HTH_MARR"/>
    <property type="match status" value="1"/>
</dbReference>
<feature type="domain" description="HTH marR-type" evidence="1">
    <location>
        <begin position="1"/>
        <end position="144"/>
    </location>
</feature>
<dbReference type="EMBL" id="SNXZ01000002">
    <property type="protein sequence ID" value="TDQ00950.1"/>
    <property type="molecule type" value="Genomic_DNA"/>
</dbReference>
<proteinExistence type="predicted"/>
<dbReference type="InterPro" id="IPR039422">
    <property type="entry name" value="MarR/SlyA-like"/>
</dbReference>
<dbReference type="OrthoDB" id="3254910at2"/>
<reference evidence="2 3" key="1">
    <citation type="submission" date="2019-03" db="EMBL/GenBank/DDBJ databases">
        <title>Genomic Encyclopedia of Type Strains, Phase IV (KMG-IV): sequencing the most valuable type-strain genomes for metagenomic binning, comparative biology and taxonomic classification.</title>
        <authorList>
            <person name="Goeker M."/>
        </authorList>
    </citation>
    <scope>NUCLEOTIDE SEQUENCE [LARGE SCALE GENOMIC DNA]</scope>
    <source>
        <strain evidence="2 3">DSM 45361</strain>
    </source>
</reference>
<dbReference type="AlphaFoldDB" id="A0A4R6SHD5"/>
<protein>
    <submittedName>
        <fullName evidence="2">DNA-binding MarR family transcriptional regulator</fullName>
    </submittedName>
</protein>
<evidence type="ECO:0000259" key="1">
    <source>
        <dbReference type="PROSITE" id="PS50995"/>
    </source>
</evidence>
<gene>
    <name evidence="2" type="ORF">EV186_102816</name>
</gene>
<dbReference type="Gene3D" id="1.10.10.10">
    <property type="entry name" value="Winged helix-like DNA-binding domain superfamily/Winged helix DNA-binding domain"/>
    <property type="match status" value="1"/>
</dbReference>
<dbReference type="SUPFAM" id="SSF46785">
    <property type="entry name" value="Winged helix' DNA-binding domain"/>
    <property type="match status" value="1"/>
</dbReference>
<keyword evidence="3" id="KW-1185">Reference proteome</keyword>
<dbReference type="Proteomes" id="UP000295444">
    <property type="component" value="Unassembled WGS sequence"/>
</dbReference>
<evidence type="ECO:0000313" key="3">
    <source>
        <dbReference type="Proteomes" id="UP000295444"/>
    </source>
</evidence>
<dbReference type="GO" id="GO:0003677">
    <property type="term" value="F:DNA binding"/>
    <property type="evidence" value="ECO:0007669"/>
    <property type="project" value="UniProtKB-KW"/>
</dbReference>
<dbReference type="Pfam" id="PF12802">
    <property type="entry name" value="MarR_2"/>
    <property type="match status" value="1"/>
</dbReference>
<dbReference type="GO" id="GO:0003700">
    <property type="term" value="F:DNA-binding transcription factor activity"/>
    <property type="evidence" value="ECO:0007669"/>
    <property type="project" value="InterPro"/>
</dbReference>
<dbReference type="InterPro" id="IPR000835">
    <property type="entry name" value="HTH_MarR-typ"/>
</dbReference>
<dbReference type="PANTHER" id="PTHR33164:SF99">
    <property type="entry name" value="MARR FAMILY REGULATORY PROTEIN"/>
    <property type="match status" value="1"/>
</dbReference>
<sequence>MAELSRAEQTAWRAYIDSSLRLETRLDEDLRATCGLSLIDYHVLVLLSEAPQRRLRMRELADRLVFSRSRVTYQVDSMSKRGLVVREPAPDDARGSRAVLTATGLEALLGAAPKHAAVVRALFVDLLDDRDLADVTRIFGKLRDHLA</sequence>
<dbReference type="PANTHER" id="PTHR33164">
    <property type="entry name" value="TRANSCRIPTIONAL REGULATOR, MARR FAMILY"/>
    <property type="match status" value="1"/>
</dbReference>
<keyword evidence="2" id="KW-0238">DNA-binding</keyword>
<comment type="caution">
    <text evidence="2">The sequence shown here is derived from an EMBL/GenBank/DDBJ whole genome shotgun (WGS) entry which is preliminary data.</text>
</comment>
<dbReference type="InterPro" id="IPR036390">
    <property type="entry name" value="WH_DNA-bd_sf"/>
</dbReference>
<dbReference type="InterPro" id="IPR036388">
    <property type="entry name" value="WH-like_DNA-bd_sf"/>
</dbReference>
<dbReference type="PROSITE" id="PS50995">
    <property type="entry name" value="HTH_MARR_2"/>
    <property type="match status" value="1"/>
</dbReference>
<dbReference type="GO" id="GO:0006950">
    <property type="term" value="P:response to stress"/>
    <property type="evidence" value="ECO:0007669"/>
    <property type="project" value="TreeGrafter"/>
</dbReference>
<accession>A0A4R6SHD5</accession>